<evidence type="ECO:0000256" key="1">
    <source>
        <dbReference type="SAM" id="MobiDB-lite"/>
    </source>
</evidence>
<dbReference type="Proteomes" id="UP000796880">
    <property type="component" value="Unassembled WGS sequence"/>
</dbReference>
<keyword evidence="4" id="KW-1185">Reference proteome</keyword>
<accession>A0A8K0HP62</accession>
<dbReference type="SUPFAM" id="SSF56219">
    <property type="entry name" value="DNase I-like"/>
    <property type="match status" value="1"/>
</dbReference>
<dbReference type="Pfam" id="PF14392">
    <property type="entry name" value="zf-CCHC_4"/>
    <property type="match status" value="1"/>
</dbReference>
<dbReference type="Gene3D" id="3.60.10.10">
    <property type="entry name" value="Endonuclease/exonuclease/phosphatase"/>
    <property type="match status" value="1"/>
</dbReference>
<reference evidence="3" key="1">
    <citation type="submission" date="2020-03" db="EMBL/GenBank/DDBJ databases">
        <title>A high-quality chromosome-level genome assembly of a woody plant with both climbing and erect habits, Rhamnella rubrinervis.</title>
        <authorList>
            <person name="Lu Z."/>
            <person name="Yang Y."/>
            <person name="Zhu X."/>
            <person name="Sun Y."/>
        </authorList>
    </citation>
    <scope>NUCLEOTIDE SEQUENCE</scope>
    <source>
        <strain evidence="3">BYM</strain>
        <tissue evidence="3">Leaf</tissue>
    </source>
</reference>
<evidence type="ECO:0000313" key="3">
    <source>
        <dbReference type="EMBL" id="KAF3455069.1"/>
    </source>
</evidence>
<gene>
    <name evidence="3" type="ORF">FNV43_RR05517</name>
</gene>
<dbReference type="InterPro" id="IPR036691">
    <property type="entry name" value="Endo/exonu/phosph_ase_sf"/>
</dbReference>
<evidence type="ECO:0000259" key="2">
    <source>
        <dbReference type="Pfam" id="PF14392"/>
    </source>
</evidence>
<feature type="domain" description="Zinc knuckle CX2CX4HX4C" evidence="2">
    <location>
        <begin position="43"/>
        <end position="74"/>
    </location>
</feature>
<dbReference type="EMBL" id="VOIH02000002">
    <property type="protein sequence ID" value="KAF3455069.1"/>
    <property type="molecule type" value="Genomic_DNA"/>
</dbReference>
<proteinExistence type="predicted"/>
<sequence>MIGVQFGEVHEESIRKSVVSLKILRVRVDLKVKNPLMRGYFHAKENEDKLWVQFKFERLSDFYYICGCLTHGRSRKFNSIPEPIGDTQIPATLLEGSLKVEEENDKNQDPENSIICANVGMTKENEGQEYYTNDFYQQSNFNSKDDNRLSKGPSEILPKDIDEDILSWIGFGPGILISPNGLREDTGTISSRKGQGMEEGPESANGTEVRMERLSHKLGFHNFKLCATKGLTGGIIMMWMDEVSVKLSQNEAFWSELGEHMKKEEKHWLLFGDLNEIMDSTEKRGGRNIWGRKLFLKQFLLEVGGIDLGFTGRQFTWERKVNGVATLKERLD</sequence>
<evidence type="ECO:0000313" key="4">
    <source>
        <dbReference type="Proteomes" id="UP000796880"/>
    </source>
</evidence>
<feature type="region of interest" description="Disordered" evidence="1">
    <location>
        <begin position="179"/>
        <end position="207"/>
    </location>
</feature>
<dbReference type="AlphaFoldDB" id="A0A8K0HP62"/>
<dbReference type="InterPro" id="IPR025836">
    <property type="entry name" value="Zn_knuckle_CX2CX4HX4C"/>
</dbReference>
<comment type="caution">
    <text evidence="3">The sequence shown here is derived from an EMBL/GenBank/DDBJ whole genome shotgun (WGS) entry which is preliminary data.</text>
</comment>
<dbReference type="OrthoDB" id="1194645at2759"/>
<name>A0A8K0HP62_9ROSA</name>
<protein>
    <recommendedName>
        <fullName evidence="2">Zinc knuckle CX2CX4HX4C domain-containing protein</fullName>
    </recommendedName>
</protein>
<organism evidence="3 4">
    <name type="scientific">Rhamnella rubrinervis</name>
    <dbReference type="NCBI Taxonomy" id="2594499"/>
    <lineage>
        <taxon>Eukaryota</taxon>
        <taxon>Viridiplantae</taxon>
        <taxon>Streptophyta</taxon>
        <taxon>Embryophyta</taxon>
        <taxon>Tracheophyta</taxon>
        <taxon>Spermatophyta</taxon>
        <taxon>Magnoliopsida</taxon>
        <taxon>eudicotyledons</taxon>
        <taxon>Gunneridae</taxon>
        <taxon>Pentapetalae</taxon>
        <taxon>rosids</taxon>
        <taxon>fabids</taxon>
        <taxon>Rosales</taxon>
        <taxon>Rhamnaceae</taxon>
        <taxon>rhamnoid group</taxon>
        <taxon>Rhamneae</taxon>
        <taxon>Rhamnella</taxon>
    </lineage>
</organism>